<evidence type="ECO:0000313" key="3">
    <source>
        <dbReference type="EMBL" id="RYR47479.1"/>
    </source>
</evidence>
<dbReference type="Proteomes" id="UP000289738">
    <property type="component" value="Chromosome A07"/>
</dbReference>
<feature type="compositionally biased region" description="Polar residues" evidence="1">
    <location>
        <begin position="173"/>
        <end position="186"/>
    </location>
</feature>
<accession>A0A445C9B2</accession>
<feature type="compositionally biased region" description="Basic and acidic residues" evidence="1">
    <location>
        <begin position="110"/>
        <end position="127"/>
    </location>
</feature>
<feature type="region of interest" description="Disordered" evidence="1">
    <location>
        <begin position="110"/>
        <end position="186"/>
    </location>
</feature>
<dbReference type="EMBL" id="SDMP01000007">
    <property type="protein sequence ID" value="RYR47479.1"/>
    <property type="molecule type" value="Genomic_DNA"/>
</dbReference>
<dbReference type="AlphaFoldDB" id="A0A445C9B2"/>
<gene>
    <name evidence="3" type="ORF">Ahy_A07g033400</name>
</gene>
<keyword evidence="4" id="KW-1185">Reference proteome</keyword>
<dbReference type="STRING" id="3818.A0A445C9B2"/>
<dbReference type="CDD" id="cd05162">
    <property type="entry name" value="PWWP"/>
    <property type="match status" value="1"/>
</dbReference>
<feature type="compositionally biased region" description="Low complexity" evidence="1">
    <location>
        <begin position="128"/>
        <end position="146"/>
    </location>
</feature>
<dbReference type="Pfam" id="PF00855">
    <property type="entry name" value="PWWP"/>
    <property type="match status" value="1"/>
</dbReference>
<feature type="compositionally biased region" description="Basic and acidic residues" evidence="1">
    <location>
        <begin position="152"/>
        <end position="168"/>
    </location>
</feature>
<evidence type="ECO:0000259" key="2">
    <source>
        <dbReference type="PROSITE" id="PS50812"/>
    </source>
</evidence>
<comment type="caution">
    <text evidence="3">The sequence shown here is derived from an EMBL/GenBank/DDBJ whole genome shotgun (WGS) entry which is preliminary data.</text>
</comment>
<evidence type="ECO:0000313" key="4">
    <source>
        <dbReference type="Proteomes" id="UP000289738"/>
    </source>
</evidence>
<feature type="region of interest" description="Disordered" evidence="1">
    <location>
        <begin position="1"/>
        <end position="20"/>
    </location>
</feature>
<organism evidence="3 4">
    <name type="scientific">Arachis hypogaea</name>
    <name type="common">Peanut</name>
    <dbReference type="NCBI Taxonomy" id="3818"/>
    <lineage>
        <taxon>Eukaryota</taxon>
        <taxon>Viridiplantae</taxon>
        <taxon>Streptophyta</taxon>
        <taxon>Embryophyta</taxon>
        <taxon>Tracheophyta</taxon>
        <taxon>Spermatophyta</taxon>
        <taxon>Magnoliopsida</taxon>
        <taxon>eudicotyledons</taxon>
        <taxon>Gunneridae</taxon>
        <taxon>Pentapetalae</taxon>
        <taxon>rosids</taxon>
        <taxon>fabids</taxon>
        <taxon>Fabales</taxon>
        <taxon>Fabaceae</taxon>
        <taxon>Papilionoideae</taxon>
        <taxon>50 kb inversion clade</taxon>
        <taxon>dalbergioids sensu lato</taxon>
        <taxon>Dalbergieae</taxon>
        <taxon>Pterocarpus clade</taxon>
        <taxon>Arachis</taxon>
    </lineage>
</organism>
<evidence type="ECO:0000256" key="1">
    <source>
        <dbReference type="SAM" id="MobiDB-lite"/>
    </source>
</evidence>
<dbReference type="Gene3D" id="2.30.30.140">
    <property type="match status" value="1"/>
</dbReference>
<protein>
    <recommendedName>
        <fullName evidence="2">PWWP domain-containing protein</fullName>
    </recommendedName>
</protein>
<dbReference type="SUPFAM" id="SSF63748">
    <property type="entry name" value="Tudor/PWWP/MBT"/>
    <property type="match status" value="1"/>
</dbReference>
<reference evidence="3 4" key="1">
    <citation type="submission" date="2019-01" db="EMBL/GenBank/DDBJ databases">
        <title>Sequencing of cultivated peanut Arachis hypogaea provides insights into genome evolution and oil improvement.</title>
        <authorList>
            <person name="Chen X."/>
        </authorList>
    </citation>
    <scope>NUCLEOTIDE SEQUENCE [LARGE SCALE GENOMIC DNA]</scope>
    <source>
        <strain evidence="4">cv. Fuhuasheng</strain>
        <tissue evidence="3">Leaves</tissue>
    </source>
</reference>
<sequence>MKTRSVSSAEKGKGKQTATATAIATEPVMALGDLIYIPLRGASKWWPAQVTDEKSVNENLRPKKKLLREVLVRLYGSYMYKYVDPVKSHADFENVLKKNDGDLHKILQESLEKDLPSNKPKSKESPAKNKGGSSSSKRKSAGGSSSSKRKSAPKDEKQDEAKSQKQNEEDPSNTRNQQPHSESPKN</sequence>
<dbReference type="PROSITE" id="PS50812">
    <property type="entry name" value="PWWP"/>
    <property type="match status" value="1"/>
</dbReference>
<name>A0A445C9B2_ARAHY</name>
<feature type="domain" description="PWWP" evidence="2">
    <location>
        <begin position="31"/>
        <end position="94"/>
    </location>
</feature>
<dbReference type="InterPro" id="IPR000313">
    <property type="entry name" value="PWWP_dom"/>
</dbReference>
<proteinExistence type="predicted"/>